<dbReference type="AlphaFoldDB" id="A0A7J7KST9"/>
<accession>A0A7J7KST9</accession>
<proteinExistence type="predicted"/>
<sequence length="299" mass="34396">MPIVSLTEPITESETSIEKLVSKAHKLDSKAIRDIYLRVLAQVTAEKRVKDTSTSFVCSSTQTDITATNTGFSTSLAGNDCGVKTNDNDVFWNSIELLFLRDHYKREHDDYLTLKAELKAANEETRVYQEKYMHTNSEILKTKDKFHKREAYINRLEKLHQSLKEEIVRITNQVVVTENELKELQQSYQLKCSSEQQLSSKLSDSQIKCKLLQTKLDKANLKCELDTDRQLQKLKLEHETEVSNLTDRLNNLEERLETERELHERCKKGLGQLMLHYSQSTQVQGIIDAGGNDKNCAKI</sequence>
<gene>
    <name evidence="2" type="ORF">EB796_000537</name>
</gene>
<evidence type="ECO:0000256" key="1">
    <source>
        <dbReference type="SAM" id="Coils"/>
    </source>
</evidence>
<reference evidence="2" key="1">
    <citation type="submission" date="2020-06" db="EMBL/GenBank/DDBJ databases">
        <title>Draft genome of Bugula neritina, a colonial animal packing powerful symbionts and potential medicines.</title>
        <authorList>
            <person name="Rayko M."/>
        </authorList>
    </citation>
    <scope>NUCLEOTIDE SEQUENCE [LARGE SCALE GENOMIC DNA]</scope>
    <source>
        <strain evidence="2">Kwan_BN1</strain>
    </source>
</reference>
<evidence type="ECO:0000313" key="2">
    <source>
        <dbReference type="EMBL" id="KAF6041199.1"/>
    </source>
</evidence>
<protein>
    <submittedName>
        <fullName evidence="2">Uncharacterized protein</fullName>
    </submittedName>
</protein>
<dbReference type="EMBL" id="VXIV02000069">
    <property type="protein sequence ID" value="KAF6041199.1"/>
    <property type="molecule type" value="Genomic_DNA"/>
</dbReference>
<evidence type="ECO:0000313" key="3">
    <source>
        <dbReference type="Proteomes" id="UP000593567"/>
    </source>
</evidence>
<name>A0A7J7KST9_BUGNE</name>
<feature type="coiled-coil region" evidence="1">
    <location>
        <begin position="235"/>
        <end position="269"/>
    </location>
</feature>
<keyword evidence="1" id="KW-0175">Coiled coil</keyword>
<feature type="coiled-coil region" evidence="1">
    <location>
        <begin position="104"/>
        <end position="187"/>
    </location>
</feature>
<dbReference type="Proteomes" id="UP000593567">
    <property type="component" value="Unassembled WGS sequence"/>
</dbReference>
<organism evidence="2 3">
    <name type="scientific">Bugula neritina</name>
    <name type="common">Brown bryozoan</name>
    <name type="synonym">Sertularia neritina</name>
    <dbReference type="NCBI Taxonomy" id="10212"/>
    <lineage>
        <taxon>Eukaryota</taxon>
        <taxon>Metazoa</taxon>
        <taxon>Spiralia</taxon>
        <taxon>Lophotrochozoa</taxon>
        <taxon>Bryozoa</taxon>
        <taxon>Gymnolaemata</taxon>
        <taxon>Cheilostomatida</taxon>
        <taxon>Flustrina</taxon>
        <taxon>Buguloidea</taxon>
        <taxon>Bugulidae</taxon>
        <taxon>Bugula</taxon>
    </lineage>
</organism>
<keyword evidence="3" id="KW-1185">Reference proteome</keyword>
<comment type="caution">
    <text evidence="2">The sequence shown here is derived from an EMBL/GenBank/DDBJ whole genome shotgun (WGS) entry which is preliminary data.</text>
</comment>